<organism evidence="2 3">
    <name type="scientific">Intestinimonas butyriciproducens</name>
    <dbReference type="NCBI Taxonomy" id="1297617"/>
    <lineage>
        <taxon>Bacteria</taxon>
        <taxon>Bacillati</taxon>
        <taxon>Bacillota</taxon>
        <taxon>Clostridia</taxon>
        <taxon>Eubacteriales</taxon>
        <taxon>Intestinimonas</taxon>
    </lineage>
</organism>
<dbReference type="Pfam" id="PF00583">
    <property type="entry name" value="Acetyltransf_1"/>
    <property type="match status" value="1"/>
</dbReference>
<reference evidence="2 3" key="1">
    <citation type="journal article" date="2015" name="Nat. Commun.">
        <title>Production of butyrate from lysine and the Amadori product fructoselysine by a human gut commensal.</title>
        <authorList>
            <person name="Bui T.P."/>
            <person name="Ritari J."/>
            <person name="Boeren S."/>
            <person name="de Waard P."/>
            <person name="Plugge C.M."/>
            <person name="de Vos W.M."/>
        </authorList>
    </citation>
    <scope>NUCLEOTIDE SEQUENCE [LARGE SCALE GENOMIC DNA]</scope>
    <source>
        <strain evidence="2 3">AF211</strain>
    </source>
</reference>
<protein>
    <recommendedName>
        <fullName evidence="1">N-acetyltransferase domain-containing protein</fullName>
    </recommendedName>
</protein>
<dbReference type="eggNOG" id="COG3153">
    <property type="taxonomic scope" value="Bacteria"/>
</dbReference>
<name>A0A0S2W5F6_9FIRM</name>
<dbReference type="Gene3D" id="3.40.630.30">
    <property type="match status" value="1"/>
</dbReference>
<keyword evidence="3" id="KW-1185">Reference proteome</keyword>
<feature type="domain" description="N-acetyltransferase" evidence="1">
    <location>
        <begin position="1"/>
        <end position="156"/>
    </location>
</feature>
<gene>
    <name evidence="2" type="ORF">IB211_02173c</name>
</gene>
<evidence type="ECO:0000313" key="2">
    <source>
        <dbReference type="EMBL" id="ALP94564.1"/>
    </source>
</evidence>
<dbReference type="PROSITE" id="PS51186">
    <property type="entry name" value="GNAT"/>
    <property type="match status" value="1"/>
</dbReference>
<dbReference type="KEGG" id="ibu:IB211_02173c"/>
<accession>A0A0S2W5F6</accession>
<dbReference type="GO" id="GO:0016747">
    <property type="term" value="F:acyltransferase activity, transferring groups other than amino-acyl groups"/>
    <property type="evidence" value="ECO:0007669"/>
    <property type="project" value="InterPro"/>
</dbReference>
<dbReference type="InterPro" id="IPR000182">
    <property type="entry name" value="GNAT_dom"/>
</dbReference>
<dbReference type="RefSeq" id="WP_058118028.1">
    <property type="nucleotide sequence ID" value="NZ_CAUFHD010000008.1"/>
</dbReference>
<dbReference type="Proteomes" id="UP000064844">
    <property type="component" value="Chromosome"/>
</dbReference>
<dbReference type="SUPFAM" id="SSF55729">
    <property type="entry name" value="Acyl-CoA N-acyltransferases (Nat)"/>
    <property type="match status" value="1"/>
</dbReference>
<dbReference type="InterPro" id="IPR016181">
    <property type="entry name" value="Acyl_CoA_acyltransferase"/>
</dbReference>
<dbReference type="EMBL" id="CP011307">
    <property type="protein sequence ID" value="ALP94564.1"/>
    <property type="molecule type" value="Genomic_DNA"/>
</dbReference>
<dbReference type="AlphaFoldDB" id="A0A0S2W5F6"/>
<sequence length="196" mass="21562">MELRPISDLAGWYARELSEAFPENERKPLADMVSEMERGCYEPLGLYEGQALLGYATLWSREAFPGYVLLDYLGVTAGRRNGGLGAAILRLLGERYAGRALIITEAEAPVPGGPEAENALRLRRIGFYERCGFAPVYDIGSCGVRFRALVLGRMPAGMEELMAAHRAIYGPGRPDVKIPLGPGETPEPPYWMKGRN</sequence>
<evidence type="ECO:0000259" key="1">
    <source>
        <dbReference type="PROSITE" id="PS51186"/>
    </source>
</evidence>
<proteinExistence type="predicted"/>
<dbReference type="STRING" id="1297617.IB211_02173c"/>
<reference evidence="3" key="2">
    <citation type="submission" date="2015-04" db="EMBL/GenBank/DDBJ databases">
        <title>A butyrogenic pathway from the amino acid lysine in a human gut commensal.</title>
        <authorList>
            <person name="de Vos W.M."/>
            <person name="Bui N.T.P."/>
            <person name="Plugge C.M."/>
            <person name="Ritari J."/>
        </authorList>
    </citation>
    <scope>NUCLEOTIDE SEQUENCE [LARGE SCALE GENOMIC DNA]</scope>
    <source>
        <strain evidence="3">AF211</strain>
    </source>
</reference>
<evidence type="ECO:0000313" key="3">
    <source>
        <dbReference type="Proteomes" id="UP000064844"/>
    </source>
</evidence>